<feature type="domain" description="YdbS-like PH" evidence="2">
    <location>
        <begin position="229"/>
        <end position="289"/>
    </location>
</feature>
<organism evidence="3 4">
    <name type="scientific">Nicoliella lavandulae</name>
    <dbReference type="NCBI Taxonomy" id="3082954"/>
    <lineage>
        <taxon>Bacteria</taxon>
        <taxon>Bacillati</taxon>
        <taxon>Bacillota</taxon>
        <taxon>Bacilli</taxon>
        <taxon>Lactobacillales</taxon>
        <taxon>Lactobacillaceae</taxon>
        <taxon>Nicoliella</taxon>
    </lineage>
</organism>
<feature type="transmembrane region" description="Helical" evidence="1">
    <location>
        <begin position="203"/>
        <end position="224"/>
    </location>
</feature>
<dbReference type="InterPro" id="IPR005182">
    <property type="entry name" value="YdbS-like_PH"/>
</dbReference>
<keyword evidence="4" id="KW-1185">Reference proteome</keyword>
<reference evidence="3 4" key="1">
    <citation type="submission" date="2023-10" db="EMBL/GenBank/DDBJ databases">
        <title>Nicoliella lavandulae sp. nov. isolated from Lavandula angustifolia flowers.</title>
        <authorList>
            <person name="Alcantara C."/>
            <person name="Zuniga M."/>
            <person name="Landete J.M."/>
            <person name="Monedero V."/>
        </authorList>
    </citation>
    <scope>NUCLEOTIDE SEQUENCE [LARGE SCALE GENOMIC DNA]</scope>
    <source>
        <strain evidence="3 4">Es01</strain>
    </source>
</reference>
<dbReference type="PIRSF" id="PIRSF026631">
    <property type="entry name" value="UCP026631"/>
    <property type="match status" value="1"/>
</dbReference>
<dbReference type="EMBL" id="JAWMWH010000001">
    <property type="protein sequence ID" value="MEJ6400013.1"/>
    <property type="molecule type" value="Genomic_DNA"/>
</dbReference>
<comment type="caution">
    <text evidence="3">The sequence shown here is derived from an EMBL/GenBank/DDBJ whole genome shotgun (WGS) entry which is preliminary data.</text>
</comment>
<keyword evidence="1" id="KW-1133">Transmembrane helix</keyword>
<accession>A0ABU8SJE8</accession>
<dbReference type="Proteomes" id="UP001370590">
    <property type="component" value="Unassembled WGS sequence"/>
</dbReference>
<keyword evidence="1" id="KW-0472">Membrane</keyword>
<evidence type="ECO:0000313" key="4">
    <source>
        <dbReference type="Proteomes" id="UP001370590"/>
    </source>
</evidence>
<dbReference type="InterPro" id="IPR014529">
    <property type="entry name" value="UCP026631"/>
</dbReference>
<evidence type="ECO:0000313" key="3">
    <source>
        <dbReference type="EMBL" id="MEJ6400013.1"/>
    </source>
</evidence>
<feature type="transmembrane region" description="Helical" evidence="1">
    <location>
        <begin position="33"/>
        <end position="51"/>
    </location>
</feature>
<protein>
    <submittedName>
        <fullName evidence="3">PH domain-containing protein</fullName>
    </submittedName>
</protein>
<dbReference type="RefSeq" id="WP_339959838.1">
    <property type="nucleotide sequence ID" value="NZ_JAWMWH010000001.1"/>
</dbReference>
<proteinExistence type="predicted"/>
<name>A0ABU8SJE8_9LACO</name>
<evidence type="ECO:0000259" key="2">
    <source>
        <dbReference type="Pfam" id="PF03703"/>
    </source>
</evidence>
<evidence type="ECO:0000256" key="1">
    <source>
        <dbReference type="SAM" id="Phobius"/>
    </source>
</evidence>
<dbReference type="Pfam" id="PF03703">
    <property type="entry name" value="bPH_2"/>
    <property type="match status" value="3"/>
</dbReference>
<sequence length="474" mass="54481">MRNKHLNPLALIVYMIRFAKIAWFVLLPLLFQHLSILTVLIVLGIIVLYALSQYIPFTYSILPNELVIKSGLIVCKVRHIPYERIQSVQRKQWFYLRPFGIEELIIENASNSSEEQTVNLPAVGTSIAPELERRQLVATHHENDQPSESPKPLQYRIKDSDMFVFGITGVNVVAEFFVIIALLDRLNVALTPEIGRLKFLFNSITMIITSVVSVVIILMAIGVIKTFVRFYGFTVTKQADHLLIEKGLLQRKTYNIPLAKVQGVDFTQNIVRYWFHLTTVQLRLITNAKDDDSIGVVTIMPVIKQQQAFEMINRLTGIVPQQAPTMKRGDAYSKWLFVRNALLIALPMMALIMIAIYQIHSVVWNWAILGISALVIAFLIVNGIYKGSVTAVKQISADQVALQSSRRLLKRLTIVNWHQIQSVNYRQSIWMLKTKRAHLELSIRSGTQARKFKYRYLPQSDVQQIFEWYRDFVK</sequence>
<feature type="transmembrane region" description="Helical" evidence="1">
    <location>
        <begin position="336"/>
        <end position="357"/>
    </location>
</feature>
<feature type="domain" description="YdbS-like PH" evidence="2">
    <location>
        <begin position="398"/>
        <end position="469"/>
    </location>
</feature>
<feature type="transmembrane region" description="Helical" evidence="1">
    <location>
        <begin position="363"/>
        <end position="385"/>
    </location>
</feature>
<dbReference type="PANTHER" id="PTHR34473">
    <property type="entry name" value="UPF0699 TRANSMEMBRANE PROTEIN YDBS"/>
    <property type="match status" value="1"/>
</dbReference>
<dbReference type="PANTHER" id="PTHR34473:SF2">
    <property type="entry name" value="UPF0699 TRANSMEMBRANE PROTEIN YDBT"/>
    <property type="match status" value="1"/>
</dbReference>
<gene>
    <name evidence="3" type="ORF">R4146_02295</name>
</gene>
<keyword evidence="1" id="KW-0812">Transmembrane</keyword>
<feature type="transmembrane region" description="Helical" evidence="1">
    <location>
        <begin position="162"/>
        <end position="183"/>
    </location>
</feature>
<feature type="transmembrane region" description="Helical" evidence="1">
    <location>
        <begin position="9"/>
        <end position="27"/>
    </location>
</feature>
<feature type="domain" description="YdbS-like PH" evidence="2">
    <location>
        <begin position="57"/>
        <end position="133"/>
    </location>
</feature>